<dbReference type="GO" id="GO:0051537">
    <property type="term" value="F:2 iron, 2 sulfur cluster binding"/>
    <property type="evidence" value="ECO:0007669"/>
    <property type="project" value="UniProtKB-KW"/>
</dbReference>
<evidence type="ECO:0000256" key="1">
    <source>
        <dbReference type="ARBA" id="ARBA00022714"/>
    </source>
</evidence>
<dbReference type="GO" id="GO:0051213">
    <property type="term" value="F:dioxygenase activity"/>
    <property type="evidence" value="ECO:0007669"/>
    <property type="project" value="UniProtKB-KW"/>
</dbReference>
<dbReference type="Pfam" id="PF00355">
    <property type="entry name" value="Rieske"/>
    <property type="match status" value="1"/>
</dbReference>
<dbReference type="InterPro" id="IPR045623">
    <property type="entry name" value="LigXa_C"/>
</dbReference>
<dbReference type="CDD" id="cd08878">
    <property type="entry name" value="RHO_alpha_C_DMO-like"/>
    <property type="match status" value="1"/>
</dbReference>
<evidence type="ECO:0000256" key="4">
    <source>
        <dbReference type="ARBA" id="ARBA00023004"/>
    </source>
</evidence>
<dbReference type="SUPFAM" id="SSF55961">
    <property type="entry name" value="Bet v1-like"/>
    <property type="match status" value="1"/>
</dbReference>
<keyword evidence="4" id="KW-0408">Iron</keyword>
<dbReference type="PANTHER" id="PTHR21266:SF59">
    <property type="entry name" value="BLR4922 PROTEIN"/>
    <property type="match status" value="1"/>
</dbReference>
<keyword evidence="2" id="KW-0479">Metal-binding</keyword>
<dbReference type="InterPro" id="IPR050584">
    <property type="entry name" value="Cholesterol_7-desaturase"/>
</dbReference>
<evidence type="ECO:0000313" key="8">
    <source>
        <dbReference type="Proteomes" id="UP000255165"/>
    </source>
</evidence>
<keyword evidence="7" id="KW-0223">Dioxygenase</keyword>
<dbReference type="AlphaFoldDB" id="A0A370NLE6"/>
<evidence type="ECO:0000259" key="6">
    <source>
        <dbReference type="PROSITE" id="PS51296"/>
    </source>
</evidence>
<accession>A0A370NLE6</accession>
<dbReference type="PANTHER" id="PTHR21266">
    <property type="entry name" value="IRON-SULFUR DOMAIN CONTAINING PROTEIN"/>
    <property type="match status" value="1"/>
</dbReference>
<protein>
    <submittedName>
        <fullName evidence="7">Aromatic ring-hydroxylating dioxygenase subunit alpha</fullName>
    </submittedName>
</protein>
<dbReference type="EMBL" id="QKWJ01000063">
    <property type="protein sequence ID" value="RDK06415.1"/>
    <property type="molecule type" value="Genomic_DNA"/>
</dbReference>
<dbReference type="SUPFAM" id="SSF50022">
    <property type="entry name" value="ISP domain"/>
    <property type="match status" value="1"/>
</dbReference>
<dbReference type="PROSITE" id="PS51296">
    <property type="entry name" value="RIESKE"/>
    <property type="match status" value="1"/>
</dbReference>
<keyword evidence="3" id="KW-0560">Oxidoreductase</keyword>
<keyword evidence="1" id="KW-0001">2Fe-2S</keyword>
<keyword evidence="5" id="KW-0411">Iron-sulfur</keyword>
<evidence type="ECO:0000256" key="5">
    <source>
        <dbReference type="ARBA" id="ARBA00023014"/>
    </source>
</evidence>
<name>A0A370NLE6_9BURK</name>
<dbReference type="GO" id="GO:0046872">
    <property type="term" value="F:metal ion binding"/>
    <property type="evidence" value="ECO:0007669"/>
    <property type="project" value="UniProtKB-KW"/>
</dbReference>
<evidence type="ECO:0000313" key="7">
    <source>
        <dbReference type="EMBL" id="RDK06415.1"/>
    </source>
</evidence>
<proteinExistence type="predicted"/>
<sequence length="421" mass="46958">MAISKEDNDLLTCTDNGAPLGEMLRQHYWIPVVPSAALEAGGAPLRTKLMGIQYVTYRAGNGTVGIVDEMCPHRGASMALAMNEHDGLRCIFHGWKFSVDGNRLVEAPNHGGDEKEFCKSIKSPRYQAREAGGMVWGWFGQGEAPVFPDFPFTYLPESHRFVTSVLVPSNWVQGVEATMDTTHAGALHQSFVALVSGNNERANLSKSSKPKFEFEDSPYGFRYAAVRTLPDGNQYARVNNFVMPWYGIITAPEQYGPSTVFLSVPVDDNTHRAWFVHFNLHAPLGITQFTISPDVMNFPPLPPGDENNNWGQNRSVMKRGYFSGFPQHFATEDFAIFLSQGPRLDRTKENLCSSDMAVVRVRQQILKSVKEFMAGKEPRLARNPDLQYKNIVSFGGVFPQDKNWQSLLDDRSLLGILASQS</sequence>
<dbReference type="RefSeq" id="WP_115215152.1">
    <property type="nucleotide sequence ID" value="NZ_QKWJ01000063.1"/>
</dbReference>
<dbReference type="InterPro" id="IPR017941">
    <property type="entry name" value="Rieske_2Fe-2S"/>
</dbReference>
<keyword evidence="8" id="KW-1185">Reference proteome</keyword>
<dbReference type="Proteomes" id="UP000255165">
    <property type="component" value="Unassembled WGS sequence"/>
</dbReference>
<dbReference type="Gene3D" id="2.102.10.10">
    <property type="entry name" value="Rieske [2Fe-2S] iron-sulphur domain"/>
    <property type="match status" value="1"/>
</dbReference>
<evidence type="ECO:0000256" key="3">
    <source>
        <dbReference type="ARBA" id="ARBA00023002"/>
    </source>
</evidence>
<gene>
    <name evidence="7" type="ORF">DN412_31445</name>
</gene>
<feature type="domain" description="Rieske" evidence="6">
    <location>
        <begin position="29"/>
        <end position="137"/>
    </location>
</feature>
<reference evidence="8" key="1">
    <citation type="submission" date="2018-06" db="EMBL/GenBank/DDBJ databases">
        <authorList>
            <person name="Feng T."/>
            <person name="Jeon C.O."/>
        </authorList>
    </citation>
    <scope>NUCLEOTIDE SEQUENCE [LARGE SCALE GENOMIC DNA]</scope>
    <source>
        <strain evidence="8">S23</strain>
    </source>
</reference>
<dbReference type="Pfam" id="PF19301">
    <property type="entry name" value="LigXa_C"/>
    <property type="match status" value="1"/>
</dbReference>
<dbReference type="InterPro" id="IPR036922">
    <property type="entry name" value="Rieske_2Fe-2S_sf"/>
</dbReference>
<comment type="caution">
    <text evidence="7">The sequence shown here is derived from an EMBL/GenBank/DDBJ whole genome shotgun (WGS) entry which is preliminary data.</text>
</comment>
<evidence type="ECO:0000256" key="2">
    <source>
        <dbReference type="ARBA" id="ARBA00022723"/>
    </source>
</evidence>
<organism evidence="7 8">
    <name type="scientific">Cupriavidus lacunae</name>
    <dbReference type="NCBI Taxonomy" id="2666307"/>
    <lineage>
        <taxon>Bacteria</taxon>
        <taxon>Pseudomonadati</taxon>
        <taxon>Pseudomonadota</taxon>
        <taxon>Betaproteobacteria</taxon>
        <taxon>Burkholderiales</taxon>
        <taxon>Burkholderiaceae</taxon>
        <taxon>Cupriavidus</taxon>
    </lineage>
</organism>